<dbReference type="Pfam" id="PF02140">
    <property type="entry name" value="SUEL_Lectin"/>
    <property type="match status" value="1"/>
</dbReference>
<dbReference type="PROSITE" id="PS50228">
    <property type="entry name" value="SUEL_LECTIN"/>
    <property type="match status" value="1"/>
</dbReference>
<dbReference type="Gene3D" id="2.60.120.740">
    <property type="match status" value="1"/>
</dbReference>
<feature type="domain" description="SUEL-type lectin" evidence="4">
    <location>
        <begin position="41"/>
        <end position="131"/>
    </location>
</feature>
<reference evidence="5 6" key="1">
    <citation type="submission" date="2020-02" db="EMBL/GenBank/DDBJ databases">
        <title>A chromosome-scale genome assembly of the black bullhead catfish (Ameiurus melas).</title>
        <authorList>
            <person name="Wen M."/>
            <person name="Zham M."/>
            <person name="Cabau C."/>
            <person name="Klopp C."/>
            <person name="Donnadieu C."/>
            <person name="Roques C."/>
            <person name="Bouchez O."/>
            <person name="Lampietro C."/>
            <person name="Jouanno E."/>
            <person name="Herpin A."/>
            <person name="Louis A."/>
            <person name="Berthelot C."/>
            <person name="Parey E."/>
            <person name="Roest-Crollius H."/>
            <person name="Braasch I."/>
            <person name="Postlethwait J."/>
            <person name="Robinson-Rechavi M."/>
            <person name="Echchiki A."/>
            <person name="Begum T."/>
            <person name="Montfort J."/>
            <person name="Schartl M."/>
            <person name="Bobe J."/>
            <person name="Guiguen Y."/>
        </authorList>
    </citation>
    <scope>NUCLEOTIDE SEQUENCE [LARGE SCALE GENOMIC DNA]</scope>
    <source>
        <strain evidence="5">M_S1</strain>
        <tissue evidence="5">Blood</tissue>
    </source>
</reference>
<dbReference type="Proteomes" id="UP000593565">
    <property type="component" value="Unassembled WGS sequence"/>
</dbReference>
<keyword evidence="3" id="KW-0732">Signal</keyword>
<keyword evidence="1" id="KW-0430">Lectin</keyword>
<evidence type="ECO:0000256" key="1">
    <source>
        <dbReference type="ARBA" id="ARBA00022734"/>
    </source>
</evidence>
<evidence type="ECO:0000256" key="3">
    <source>
        <dbReference type="SAM" id="SignalP"/>
    </source>
</evidence>
<evidence type="ECO:0000313" key="6">
    <source>
        <dbReference type="Proteomes" id="UP000593565"/>
    </source>
</evidence>
<dbReference type="InterPro" id="IPR000922">
    <property type="entry name" value="Lectin_gal-bd_dom"/>
</dbReference>
<evidence type="ECO:0000259" key="4">
    <source>
        <dbReference type="PROSITE" id="PS50228"/>
    </source>
</evidence>
<dbReference type="PANTHER" id="PTHR46780">
    <property type="entry name" value="PROTEIN EVA-1"/>
    <property type="match status" value="1"/>
</dbReference>
<comment type="caution">
    <text evidence="5">The sequence shown here is derived from an EMBL/GenBank/DDBJ whole genome shotgun (WGS) entry which is preliminary data.</text>
</comment>
<feature type="signal peptide" evidence="3">
    <location>
        <begin position="1"/>
        <end position="22"/>
    </location>
</feature>
<dbReference type="EMBL" id="JAAGNN010000029">
    <property type="protein sequence ID" value="KAF4070566.1"/>
    <property type="molecule type" value="Genomic_DNA"/>
</dbReference>
<sequence length="131" mass="15014">MLFLKLILLSLLIAAPGLLVSGETRISCYRDFQHRCREIVECEGRIAVLTCGFRHIRIIRANYGRTDSTTCSSGRPRRQLYNTHCYSSSTLYNVVVRCERQHACWVHATNSVFSDPCVGTYKYLKVVYICV</sequence>
<keyword evidence="6" id="KW-1185">Reference proteome</keyword>
<dbReference type="GO" id="GO:0030246">
    <property type="term" value="F:carbohydrate binding"/>
    <property type="evidence" value="ECO:0007669"/>
    <property type="project" value="UniProtKB-KW"/>
</dbReference>
<name>A0A7J5ZJ96_AMEME</name>
<organism evidence="5 6">
    <name type="scientific">Ameiurus melas</name>
    <name type="common">Black bullhead</name>
    <name type="synonym">Silurus melas</name>
    <dbReference type="NCBI Taxonomy" id="219545"/>
    <lineage>
        <taxon>Eukaryota</taxon>
        <taxon>Metazoa</taxon>
        <taxon>Chordata</taxon>
        <taxon>Craniata</taxon>
        <taxon>Vertebrata</taxon>
        <taxon>Euteleostomi</taxon>
        <taxon>Actinopterygii</taxon>
        <taxon>Neopterygii</taxon>
        <taxon>Teleostei</taxon>
        <taxon>Ostariophysi</taxon>
        <taxon>Siluriformes</taxon>
        <taxon>Ictaluridae</taxon>
        <taxon>Ameiurus</taxon>
    </lineage>
</organism>
<accession>A0A7J5ZJ96</accession>
<keyword evidence="2" id="KW-0677">Repeat</keyword>
<dbReference type="CDD" id="cd22836">
    <property type="entry name" value="Gal_Rha_Lectin_RBL_rpt2"/>
    <property type="match status" value="1"/>
</dbReference>
<gene>
    <name evidence="5" type="ORF">AMELA_G00286970</name>
</gene>
<proteinExistence type="predicted"/>
<dbReference type="InterPro" id="IPR043159">
    <property type="entry name" value="Lectin_gal-bd_sf"/>
</dbReference>
<protein>
    <recommendedName>
        <fullName evidence="4">SUEL-type lectin domain-containing protein</fullName>
    </recommendedName>
</protein>
<dbReference type="AlphaFoldDB" id="A0A7J5ZJ96"/>
<evidence type="ECO:0000256" key="2">
    <source>
        <dbReference type="ARBA" id="ARBA00022737"/>
    </source>
</evidence>
<feature type="chain" id="PRO_5029650191" description="SUEL-type lectin domain-containing protein" evidence="3">
    <location>
        <begin position="23"/>
        <end position="131"/>
    </location>
</feature>
<evidence type="ECO:0000313" key="5">
    <source>
        <dbReference type="EMBL" id="KAF4070566.1"/>
    </source>
</evidence>